<proteinExistence type="predicted"/>
<reference evidence="1" key="1">
    <citation type="journal article" date="2020" name="Stud. Mycol.">
        <title>101 Dothideomycetes genomes: a test case for predicting lifestyles and emergence of pathogens.</title>
        <authorList>
            <person name="Haridas S."/>
            <person name="Albert R."/>
            <person name="Binder M."/>
            <person name="Bloem J."/>
            <person name="Labutti K."/>
            <person name="Salamov A."/>
            <person name="Andreopoulos B."/>
            <person name="Baker S."/>
            <person name="Barry K."/>
            <person name="Bills G."/>
            <person name="Bluhm B."/>
            <person name="Cannon C."/>
            <person name="Castanera R."/>
            <person name="Culley D."/>
            <person name="Daum C."/>
            <person name="Ezra D."/>
            <person name="Gonzalez J."/>
            <person name="Henrissat B."/>
            <person name="Kuo A."/>
            <person name="Liang C."/>
            <person name="Lipzen A."/>
            <person name="Lutzoni F."/>
            <person name="Magnuson J."/>
            <person name="Mondo S."/>
            <person name="Nolan M."/>
            <person name="Ohm R."/>
            <person name="Pangilinan J."/>
            <person name="Park H.-J."/>
            <person name="Ramirez L."/>
            <person name="Alfaro M."/>
            <person name="Sun H."/>
            <person name="Tritt A."/>
            <person name="Yoshinaga Y."/>
            <person name="Zwiers L.-H."/>
            <person name="Turgeon B."/>
            <person name="Goodwin S."/>
            <person name="Spatafora J."/>
            <person name="Crous P."/>
            <person name="Grigoriev I."/>
        </authorList>
    </citation>
    <scope>NUCLEOTIDE SEQUENCE</scope>
    <source>
        <strain evidence="1">CBS 113818</strain>
    </source>
</reference>
<protein>
    <submittedName>
        <fullName evidence="1">Uncharacterized protein</fullName>
    </submittedName>
</protein>
<organism evidence="1 2">
    <name type="scientific">Ophiobolus disseminans</name>
    <dbReference type="NCBI Taxonomy" id="1469910"/>
    <lineage>
        <taxon>Eukaryota</taxon>
        <taxon>Fungi</taxon>
        <taxon>Dikarya</taxon>
        <taxon>Ascomycota</taxon>
        <taxon>Pezizomycotina</taxon>
        <taxon>Dothideomycetes</taxon>
        <taxon>Pleosporomycetidae</taxon>
        <taxon>Pleosporales</taxon>
        <taxon>Pleosporineae</taxon>
        <taxon>Phaeosphaeriaceae</taxon>
        <taxon>Ophiobolus</taxon>
    </lineage>
</organism>
<dbReference type="OrthoDB" id="5413827at2759"/>
<keyword evidence="2" id="KW-1185">Reference proteome</keyword>
<dbReference type="AlphaFoldDB" id="A0A6A7ACT7"/>
<sequence length="226" mass="25743">MDAHPHLAIALQNQRDSPLLRLPAKLRNHINGYVLGGNQVYIECNPAYCSWENLKKPYIRISTRNYSRHKDDFAWHRPKHLFGLLQVCRQVHAEAKELPFTSNSFWGTVTSLSAALRVHILPLVEARHINNVRILLDAVDVDISTGLTGTTFDGLSRPLITLVHLLRQPTGLRLIQVEFAARKTAKLNGLEAVVGKEVKREFQEEKPVHSVQFEVSNWSKNRHVLL</sequence>
<dbReference type="Proteomes" id="UP000799424">
    <property type="component" value="Unassembled WGS sequence"/>
</dbReference>
<evidence type="ECO:0000313" key="1">
    <source>
        <dbReference type="EMBL" id="KAF2831046.1"/>
    </source>
</evidence>
<dbReference type="PANTHER" id="PTHR38790:SF4">
    <property type="entry name" value="2EXR DOMAIN-CONTAINING PROTEIN"/>
    <property type="match status" value="1"/>
</dbReference>
<dbReference type="PANTHER" id="PTHR38790">
    <property type="entry name" value="2EXR DOMAIN-CONTAINING PROTEIN-RELATED"/>
    <property type="match status" value="1"/>
</dbReference>
<evidence type="ECO:0000313" key="2">
    <source>
        <dbReference type="Proteomes" id="UP000799424"/>
    </source>
</evidence>
<gene>
    <name evidence="1" type="ORF">CC86DRAFT_377964</name>
</gene>
<accession>A0A6A7ACT7</accession>
<name>A0A6A7ACT7_9PLEO</name>
<dbReference type="EMBL" id="MU006218">
    <property type="protein sequence ID" value="KAF2831046.1"/>
    <property type="molecule type" value="Genomic_DNA"/>
</dbReference>